<dbReference type="InterPro" id="IPR025525">
    <property type="entry name" value="hAT-like_transposase_RNase-H"/>
</dbReference>
<dbReference type="Pfam" id="PF13943">
    <property type="entry name" value="WPP"/>
    <property type="match status" value="1"/>
</dbReference>
<feature type="domain" description="HAT C-terminal dimerisation" evidence="6">
    <location>
        <begin position="487"/>
        <end position="569"/>
    </location>
</feature>
<dbReference type="InterPro" id="IPR025265">
    <property type="entry name" value="WPP_dom"/>
</dbReference>
<dbReference type="Pfam" id="PF05699">
    <property type="entry name" value="Dimer_Tnp_hAT"/>
    <property type="match status" value="1"/>
</dbReference>
<gene>
    <name evidence="9" type="ORF">RGQ29_031652</name>
</gene>
<dbReference type="EMBL" id="JAXUIC010000009">
    <property type="protein sequence ID" value="KAK4573790.1"/>
    <property type="molecule type" value="Genomic_DNA"/>
</dbReference>
<evidence type="ECO:0000256" key="5">
    <source>
        <dbReference type="ARBA" id="ARBA00023242"/>
    </source>
</evidence>
<feature type="domain" description="WPP" evidence="7">
    <location>
        <begin position="594"/>
        <end position="660"/>
    </location>
</feature>
<dbReference type="GO" id="GO:0005737">
    <property type="term" value="C:cytoplasm"/>
    <property type="evidence" value="ECO:0007669"/>
    <property type="project" value="UniProtKB-SubCell"/>
</dbReference>
<evidence type="ECO:0000256" key="1">
    <source>
        <dbReference type="ARBA" id="ARBA00004123"/>
    </source>
</evidence>
<proteinExistence type="predicted"/>
<accession>A0AAN7EKZ8</accession>
<evidence type="ECO:0000259" key="8">
    <source>
        <dbReference type="Pfam" id="PF14372"/>
    </source>
</evidence>
<dbReference type="InterPro" id="IPR052035">
    <property type="entry name" value="ZnF_BED_domain_contain"/>
</dbReference>
<evidence type="ECO:0000256" key="4">
    <source>
        <dbReference type="ARBA" id="ARBA00023125"/>
    </source>
</evidence>
<dbReference type="PANTHER" id="PTHR46481:SF8">
    <property type="entry name" value="ZINC FINGER BED DOMAIN-CONTAINING PROTEIN RICESLEEPER 1-LIKE"/>
    <property type="match status" value="1"/>
</dbReference>
<organism evidence="9 10">
    <name type="scientific">Quercus rubra</name>
    <name type="common">Northern red oak</name>
    <name type="synonym">Quercus borealis</name>
    <dbReference type="NCBI Taxonomy" id="3512"/>
    <lineage>
        <taxon>Eukaryota</taxon>
        <taxon>Viridiplantae</taxon>
        <taxon>Streptophyta</taxon>
        <taxon>Embryophyta</taxon>
        <taxon>Tracheophyta</taxon>
        <taxon>Spermatophyta</taxon>
        <taxon>Magnoliopsida</taxon>
        <taxon>eudicotyledons</taxon>
        <taxon>Gunneridae</taxon>
        <taxon>Pentapetalae</taxon>
        <taxon>rosids</taxon>
        <taxon>fabids</taxon>
        <taxon>Fagales</taxon>
        <taxon>Fagaceae</taxon>
        <taxon>Quercus</taxon>
    </lineage>
</organism>
<keyword evidence="10" id="KW-1185">Reference proteome</keyword>
<dbReference type="GO" id="GO:0003677">
    <property type="term" value="F:DNA binding"/>
    <property type="evidence" value="ECO:0007669"/>
    <property type="project" value="UniProtKB-KW"/>
</dbReference>
<protein>
    <recommendedName>
        <fullName evidence="11">Transposase</fullName>
    </recommendedName>
</protein>
<dbReference type="InterPro" id="IPR038214">
    <property type="entry name" value="WPP_sf"/>
</dbReference>
<keyword evidence="3" id="KW-0963">Cytoplasm</keyword>
<dbReference type="SUPFAM" id="SSF53098">
    <property type="entry name" value="Ribonuclease H-like"/>
    <property type="match status" value="1"/>
</dbReference>
<evidence type="ECO:0008006" key="11">
    <source>
        <dbReference type="Google" id="ProtNLM"/>
    </source>
</evidence>
<evidence type="ECO:0000259" key="7">
    <source>
        <dbReference type="Pfam" id="PF13943"/>
    </source>
</evidence>
<dbReference type="InterPro" id="IPR012337">
    <property type="entry name" value="RNaseH-like_sf"/>
</dbReference>
<dbReference type="Proteomes" id="UP001324115">
    <property type="component" value="Unassembled WGS sequence"/>
</dbReference>
<dbReference type="Gene3D" id="1.10.246.200">
    <property type="entry name" value="WPP domain"/>
    <property type="match status" value="1"/>
</dbReference>
<comment type="caution">
    <text evidence="9">The sequence shown here is derived from an EMBL/GenBank/DDBJ whole genome shotgun (WGS) entry which is preliminary data.</text>
</comment>
<evidence type="ECO:0000256" key="3">
    <source>
        <dbReference type="ARBA" id="ARBA00022490"/>
    </source>
</evidence>
<dbReference type="SUPFAM" id="SSF140996">
    <property type="entry name" value="Hermes dimerisation domain"/>
    <property type="match status" value="1"/>
</dbReference>
<reference evidence="9 10" key="1">
    <citation type="journal article" date="2023" name="G3 (Bethesda)">
        <title>A haplotype-resolved chromosome-scale genome for Quercus rubra L. provides insights into the genetics of adaptive traits for red oak species.</title>
        <authorList>
            <person name="Kapoor B."/>
            <person name="Jenkins J."/>
            <person name="Schmutz J."/>
            <person name="Zhebentyayeva T."/>
            <person name="Kuelheim C."/>
            <person name="Coggeshall M."/>
            <person name="Heim C."/>
            <person name="Lasky J.R."/>
            <person name="Leites L."/>
            <person name="Islam-Faridi N."/>
            <person name="Romero-Severson J."/>
            <person name="DeLeo V.L."/>
            <person name="Lucas S.M."/>
            <person name="Lazic D."/>
            <person name="Gailing O."/>
            <person name="Carlson J."/>
            <person name="Staton M."/>
        </authorList>
    </citation>
    <scope>NUCLEOTIDE SEQUENCE [LARGE SCALE GENOMIC DNA]</scope>
    <source>
        <strain evidence="9">Pseudo-F2</strain>
    </source>
</reference>
<dbReference type="AlphaFoldDB" id="A0AAN7EKZ8"/>
<dbReference type="GO" id="GO:0046983">
    <property type="term" value="F:protein dimerization activity"/>
    <property type="evidence" value="ECO:0007669"/>
    <property type="project" value="InterPro"/>
</dbReference>
<dbReference type="Pfam" id="PF14372">
    <property type="entry name" value="hAT-like_RNase-H"/>
    <property type="match status" value="1"/>
</dbReference>
<name>A0AAN7EKZ8_QUERU</name>
<evidence type="ECO:0000256" key="2">
    <source>
        <dbReference type="ARBA" id="ARBA00004496"/>
    </source>
</evidence>
<keyword evidence="4" id="KW-0238">DNA-binding</keyword>
<dbReference type="InterPro" id="IPR008906">
    <property type="entry name" value="HATC_C_dom"/>
</dbReference>
<dbReference type="GO" id="GO:0005634">
    <property type="term" value="C:nucleus"/>
    <property type="evidence" value="ECO:0007669"/>
    <property type="project" value="UniProtKB-SubCell"/>
</dbReference>
<evidence type="ECO:0000259" key="6">
    <source>
        <dbReference type="Pfam" id="PF05699"/>
    </source>
</evidence>
<feature type="domain" description="hAT-like transposase RNase-H fold" evidence="8">
    <location>
        <begin position="334"/>
        <end position="437"/>
    </location>
</feature>
<sequence>MTLAFRPKNSDDAEGTNSNSLIAVSYNESMCREALARMIIVDELPFKFVEHEGFRYYSNVLQPRFTIPTRTTIARDCIRLYSIERDRLKIFLEKSTQRISLTTDTWTSIQNINYMCLTAHFIDDDWQYHKRILNFRQVPNHKGETIGKVVESLLLSWGIDKIFTLTVDNAASNSGTVTYLDRITKEWGASILGGEFMHMRCCAHIVNLIVMEGLKSLHESIVKVLNVVRYVRSSPSRYDKFKACVEKVKIASKGCVCLDVPTRWNSTYMMLENAEKFQRAFERLRVNDAQYIRYFLDDGSGKKILGPPDFEDWDNVKVFVKFLKLFYEVTLRFSSSLYVTSNVFFHELCVMKIELTNLCDSEDLLLSMMARDMHEKFNKYWGDIEKLNLMMFVAVVRDPRYKLRFVNFWFAKWNPGAVADNMTKKVKKALVRMYEHYCDCDGYSNGQGQDGSSSNNVETRPVQDPHALVKSIYKMHLAANSLESKSEVERYLADCVEENSPNFCILNWWKVNSSKYRLLSKVARDVLAIPLSIVASESAFSTGGRVLDPFRSSLLPNTVEMLICAQNWLRATDIIDLQEAVEEVESYESLESVFNIWLPTQRTHHAMVAHLIEMLSRQSILSKCYNTLPSDEASSAARLIETEAFSTATASASTKDDGGSSPHHL</sequence>
<evidence type="ECO:0000313" key="10">
    <source>
        <dbReference type="Proteomes" id="UP001324115"/>
    </source>
</evidence>
<keyword evidence="5" id="KW-0539">Nucleus</keyword>
<evidence type="ECO:0000313" key="9">
    <source>
        <dbReference type="EMBL" id="KAK4573790.1"/>
    </source>
</evidence>
<comment type="subcellular location">
    <subcellularLocation>
        <location evidence="2">Cytoplasm</location>
    </subcellularLocation>
    <subcellularLocation>
        <location evidence="1">Nucleus</location>
    </subcellularLocation>
</comment>
<dbReference type="PANTHER" id="PTHR46481">
    <property type="entry name" value="ZINC FINGER BED DOMAIN-CONTAINING PROTEIN 4"/>
    <property type="match status" value="1"/>
</dbReference>